<dbReference type="Proteomes" id="UP001500621">
    <property type="component" value="Unassembled WGS sequence"/>
</dbReference>
<keyword evidence="3" id="KW-1185">Reference proteome</keyword>
<evidence type="ECO:0000256" key="1">
    <source>
        <dbReference type="SAM" id="Phobius"/>
    </source>
</evidence>
<feature type="transmembrane region" description="Helical" evidence="1">
    <location>
        <begin position="136"/>
        <end position="152"/>
    </location>
</feature>
<keyword evidence="1" id="KW-0812">Transmembrane</keyword>
<feature type="transmembrane region" description="Helical" evidence="1">
    <location>
        <begin position="103"/>
        <end position="124"/>
    </location>
</feature>
<dbReference type="EMBL" id="BAABIM010000003">
    <property type="protein sequence ID" value="GAA4691830.1"/>
    <property type="molecule type" value="Genomic_DNA"/>
</dbReference>
<feature type="transmembrane region" description="Helical" evidence="1">
    <location>
        <begin position="172"/>
        <end position="188"/>
    </location>
</feature>
<proteinExistence type="predicted"/>
<name>A0ABP8WP06_9ACTN</name>
<gene>
    <name evidence="2" type="ORF">GCM10023226_32190</name>
</gene>
<protein>
    <recommendedName>
        <fullName evidence="4">DUF2569 family protein</fullName>
    </recommendedName>
</protein>
<organism evidence="2 3">
    <name type="scientific">Nocardioides nanhaiensis</name>
    <dbReference type="NCBI Taxonomy" id="1476871"/>
    <lineage>
        <taxon>Bacteria</taxon>
        <taxon>Bacillati</taxon>
        <taxon>Actinomycetota</taxon>
        <taxon>Actinomycetes</taxon>
        <taxon>Propionibacteriales</taxon>
        <taxon>Nocardioidaceae</taxon>
        <taxon>Nocardioides</taxon>
    </lineage>
</organism>
<keyword evidence="1" id="KW-0472">Membrane</keyword>
<comment type="caution">
    <text evidence="2">The sequence shown here is derived from an EMBL/GenBank/DDBJ whole genome shotgun (WGS) entry which is preliminary data.</text>
</comment>
<reference evidence="3" key="1">
    <citation type="journal article" date="2019" name="Int. J. Syst. Evol. Microbiol.">
        <title>The Global Catalogue of Microorganisms (GCM) 10K type strain sequencing project: providing services to taxonomists for standard genome sequencing and annotation.</title>
        <authorList>
            <consortium name="The Broad Institute Genomics Platform"/>
            <consortium name="The Broad Institute Genome Sequencing Center for Infectious Disease"/>
            <person name="Wu L."/>
            <person name="Ma J."/>
        </authorList>
    </citation>
    <scope>NUCLEOTIDE SEQUENCE [LARGE SCALE GENOMIC DNA]</scope>
    <source>
        <strain evidence="3">JCM 18127</strain>
    </source>
</reference>
<keyword evidence="1" id="KW-1133">Transmembrane helix</keyword>
<sequence length="274" mass="28278">MPAAAPVTMSARVFTGLFYPSPATGGATCVETRTQAGPQACEHPRMHRRVDEPSAGSLVRWALLLGALPASLALALGVVIAASVEETFGDLTRDLTVTTASPLYVGALSALTVMVWTAGAAVALATAWPARHEGPLARLLLMLGVLTLALALDDQFMVHDGTLQKAGIPGETALVGYVVWLGLTVALHRDLLRARPETSVLLLGAGLLGASLVVDLVVEIGGITAFDSLRILVEDGLKLLGAAVWGVGVGALARAVQREVLGVSRSTDRGIPTG</sequence>
<feature type="transmembrane region" description="Helical" evidence="1">
    <location>
        <begin position="58"/>
        <end position="83"/>
    </location>
</feature>
<evidence type="ECO:0000313" key="2">
    <source>
        <dbReference type="EMBL" id="GAA4691830.1"/>
    </source>
</evidence>
<accession>A0ABP8WP06</accession>
<evidence type="ECO:0000313" key="3">
    <source>
        <dbReference type="Proteomes" id="UP001500621"/>
    </source>
</evidence>
<feature type="transmembrane region" description="Helical" evidence="1">
    <location>
        <begin position="200"/>
        <end position="225"/>
    </location>
</feature>
<evidence type="ECO:0008006" key="4">
    <source>
        <dbReference type="Google" id="ProtNLM"/>
    </source>
</evidence>